<dbReference type="PANTHER" id="PTHR42680:SF3">
    <property type="entry name" value="DCTP DEAMINASE"/>
    <property type="match status" value="1"/>
</dbReference>
<dbReference type="Proteomes" id="UP000178175">
    <property type="component" value="Unassembled WGS sequence"/>
</dbReference>
<sequence length="191" mass="21409">MFLSDIDIKKAVKAGDIIISDFDQKRLQPASYDILLGNKFMLTESHGIDAIDPVKKKFAKTKDIILKKGETFVLHPGVSILGISIDYFGSEKYVIQLHGKSSLARIGLMVHNTAGLINPGHFLCITFELCNLNEVPIILTPGMPVGQLTFSKMVTAPEKNYKKINKYVNDKWKIETPPKNILRKVKKAKKK</sequence>
<dbReference type="GO" id="GO:0006229">
    <property type="term" value="P:dUTP biosynthetic process"/>
    <property type="evidence" value="ECO:0007669"/>
    <property type="project" value="InterPro"/>
</dbReference>
<dbReference type="InterPro" id="IPR033704">
    <property type="entry name" value="dUTPase_trimeric"/>
</dbReference>
<keyword evidence="2" id="KW-0546">Nucleotide metabolism</keyword>
<protein>
    <submittedName>
        <fullName evidence="3">dCTP deaminase</fullName>
    </submittedName>
</protein>
<accession>A0A1G2TE84</accession>
<keyword evidence="1" id="KW-0378">Hydrolase</keyword>
<dbReference type="NCBIfam" id="TIGR02274">
    <property type="entry name" value="dCTP_deam"/>
    <property type="match status" value="1"/>
</dbReference>
<dbReference type="SUPFAM" id="SSF51283">
    <property type="entry name" value="dUTPase-like"/>
    <property type="match status" value="1"/>
</dbReference>
<evidence type="ECO:0000256" key="2">
    <source>
        <dbReference type="ARBA" id="ARBA00023080"/>
    </source>
</evidence>
<organism evidence="3 4">
    <name type="scientific">Candidatus Zambryskibacteria bacterium RIFCSPHIGHO2_02_FULL_43_14</name>
    <dbReference type="NCBI Taxonomy" id="1802748"/>
    <lineage>
        <taxon>Bacteria</taxon>
        <taxon>Candidatus Zambryskiibacteriota</taxon>
    </lineage>
</organism>
<name>A0A1G2TE84_9BACT</name>
<dbReference type="PANTHER" id="PTHR42680">
    <property type="entry name" value="DCTP DEAMINASE"/>
    <property type="match status" value="1"/>
</dbReference>
<dbReference type="Pfam" id="PF22769">
    <property type="entry name" value="DCD"/>
    <property type="match status" value="1"/>
</dbReference>
<evidence type="ECO:0000256" key="1">
    <source>
        <dbReference type="ARBA" id="ARBA00022801"/>
    </source>
</evidence>
<gene>
    <name evidence="3" type="ORF">A3C70_00880</name>
</gene>
<proteinExistence type="predicted"/>
<dbReference type="InterPro" id="IPR011962">
    <property type="entry name" value="dCTP_deaminase"/>
</dbReference>
<dbReference type="Gene3D" id="2.70.40.10">
    <property type="match status" value="1"/>
</dbReference>
<reference evidence="3 4" key="1">
    <citation type="journal article" date="2016" name="Nat. Commun.">
        <title>Thousands of microbial genomes shed light on interconnected biogeochemical processes in an aquifer system.</title>
        <authorList>
            <person name="Anantharaman K."/>
            <person name="Brown C.T."/>
            <person name="Hug L.A."/>
            <person name="Sharon I."/>
            <person name="Castelle C.J."/>
            <person name="Probst A.J."/>
            <person name="Thomas B.C."/>
            <person name="Singh A."/>
            <person name="Wilkins M.J."/>
            <person name="Karaoz U."/>
            <person name="Brodie E.L."/>
            <person name="Williams K.H."/>
            <person name="Hubbard S.S."/>
            <person name="Banfield J.F."/>
        </authorList>
    </citation>
    <scope>NUCLEOTIDE SEQUENCE [LARGE SCALE GENOMIC DNA]</scope>
</reference>
<comment type="caution">
    <text evidence="3">The sequence shown here is derived from an EMBL/GenBank/DDBJ whole genome shotgun (WGS) entry which is preliminary data.</text>
</comment>
<evidence type="ECO:0000313" key="4">
    <source>
        <dbReference type="Proteomes" id="UP000178175"/>
    </source>
</evidence>
<dbReference type="CDD" id="cd07557">
    <property type="entry name" value="trimeric_dUTPase"/>
    <property type="match status" value="1"/>
</dbReference>
<dbReference type="GO" id="GO:0008829">
    <property type="term" value="F:dCTP deaminase activity"/>
    <property type="evidence" value="ECO:0007669"/>
    <property type="project" value="InterPro"/>
</dbReference>
<dbReference type="AlphaFoldDB" id="A0A1G2TE84"/>
<dbReference type="GO" id="GO:0015949">
    <property type="term" value="P:nucleobase-containing small molecule interconversion"/>
    <property type="evidence" value="ECO:0007669"/>
    <property type="project" value="TreeGrafter"/>
</dbReference>
<dbReference type="InterPro" id="IPR036157">
    <property type="entry name" value="dUTPase-like_sf"/>
</dbReference>
<dbReference type="EMBL" id="MHVR01000023">
    <property type="protein sequence ID" value="OHA95563.1"/>
    <property type="molecule type" value="Genomic_DNA"/>
</dbReference>
<evidence type="ECO:0000313" key="3">
    <source>
        <dbReference type="EMBL" id="OHA95563.1"/>
    </source>
</evidence>